<dbReference type="CDD" id="cd02205">
    <property type="entry name" value="CBS_pair_SF"/>
    <property type="match status" value="1"/>
</dbReference>
<evidence type="ECO:0000259" key="2">
    <source>
        <dbReference type="PROSITE" id="PS51371"/>
    </source>
</evidence>
<name>A0A263BT89_9BACI</name>
<comment type="caution">
    <text evidence="3">The sequence shown here is derived from an EMBL/GenBank/DDBJ whole genome shotgun (WGS) entry which is preliminary data.</text>
</comment>
<evidence type="ECO:0000313" key="3">
    <source>
        <dbReference type="EMBL" id="OZM56940.1"/>
    </source>
</evidence>
<keyword evidence="1" id="KW-0129">CBS domain</keyword>
<dbReference type="Gene3D" id="3.10.580.10">
    <property type="entry name" value="CBS-domain"/>
    <property type="match status" value="1"/>
</dbReference>
<keyword evidence="4" id="KW-1185">Reference proteome</keyword>
<dbReference type="EMBL" id="NPIA01000004">
    <property type="protein sequence ID" value="OZM56940.1"/>
    <property type="molecule type" value="Genomic_DNA"/>
</dbReference>
<dbReference type="PROSITE" id="PS51371">
    <property type="entry name" value="CBS"/>
    <property type="match status" value="1"/>
</dbReference>
<protein>
    <recommendedName>
        <fullName evidence="2">CBS domain-containing protein</fullName>
    </recommendedName>
</protein>
<dbReference type="SMART" id="SM00116">
    <property type="entry name" value="CBS"/>
    <property type="match status" value="1"/>
</dbReference>
<dbReference type="AlphaFoldDB" id="A0A263BT89"/>
<dbReference type="SUPFAM" id="SSF54631">
    <property type="entry name" value="CBS-domain pair"/>
    <property type="match status" value="1"/>
</dbReference>
<gene>
    <name evidence="3" type="ORF">CIB95_09220</name>
</gene>
<evidence type="ECO:0000313" key="4">
    <source>
        <dbReference type="Proteomes" id="UP000217083"/>
    </source>
</evidence>
<dbReference type="InterPro" id="IPR046342">
    <property type="entry name" value="CBS_dom_sf"/>
</dbReference>
<accession>A0A263BT89</accession>
<feature type="domain" description="CBS" evidence="2">
    <location>
        <begin position="112"/>
        <end position="168"/>
    </location>
</feature>
<organism evidence="3 4">
    <name type="scientific">Lottiidibacillus patelloidae</name>
    <dbReference type="NCBI Taxonomy" id="2670334"/>
    <lineage>
        <taxon>Bacteria</taxon>
        <taxon>Bacillati</taxon>
        <taxon>Bacillota</taxon>
        <taxon>Bacilli</taxon>
        <taxon>Bacillales</taxon>
        <taxon>Bacillaceae</taxon>
        <taxon>Lottiidibacillus</taxon>
    </lineage>
</organism>
<proteinExistence type="predicted"/>
<evidence type="ECO:0000256" key="1">
    <source>
        <dbReference type="PROSITE-ProRule" id="PRU00703"/>
    </source>
</evidence>
<sequence>MEKTNKMHISDEEKVERFEVAYNKIHTKLKELVGDTRLYASYSDILYQAKTRRNIVHHNYEMLKKFGHLRNTIVHEKLKENYYIAVPHLHIVEEIERICQHLWRPPLALSIASQPVKICHPTTSLKEILEIMHTNGYSQVPVYDEEGFLGLLTEGGIVKWISENTIAGLVEIEDVKAQEILPLEDEHNVHFISRKQTIYDLEDVFEKYYDNNKKLEAILITEHGRKVQRPVGIVTSWDLVEIDNTALLVSNHI</sequence>
<dbReference type="InterPro" id="IPR000644">
    <property type="entry name" value="CBS_dom"/>
</dbReference>
<dbReference type="Pfam" id="PF00571">
    <property type="entry name" value="CBS"/>
    <property type="match status" value="1"/>
</dbReference>
<dbReference type="Proteomes" id="UP000217083">
    <property type="component" value="Unassembled WGS sequence"/>
</dbReference>
<reference evidence="4" key="1">
    <citation type="submission" date="2017-08" db="EMBL/GenBank/DDBJ databases">
        <authorList>
            <person name="Huang Z."/>
        </authorList>
    </citation>
    <scope>NUCLEOTIDE SEQUENCE [LARGE SCALE GENOMIC DNA]</scope>
    <source>
        <strain evidence="4">SA5d-4</strain>
    </source>
</reference>
<reference evidence="3 4" key="2">
    <citation type="submission" date="2017-09" db="EMBL/GenBank/DDBJ databases">
        <title>Bacillus patelloidae sp. nov., isolated from the intestinal tract of a marine limpet.</title>
        <authorList>
            <person name="Liu R."/>
            <person name="Dong C."/>
            <person name="Shao Z."/>
        </authorList>
    </citation>
    <scope>NUCLEOTIDE SEQUENCE [LARGE SCALE GENOMIC DNA]</scope>
    <source>
        <strain evidence="3 4">SA5d-4</strain>
    </source>
</reference>
<dbReference type="RefSeq" id="WP_094924450.1">
    <property type="nucleotide sequence ID" value="NZ_NPIA01000004.1"/>
</dbReference>